<name>A0A921LPP1_9FIRM</name>
<evidence type="ECO:0000313" key="2">
    <source>
        <dbReference type="Proteomes" id="UP000782880"/>
    </source>
</evidence>
<reference evidence="1" key="2">
    <citation type="submission" date="2021-09" db="EMBL/GenBank/DDBJ databases">
        <authorList>
            <person name="Gilroy R."/>
        </authorList>
    </citation>
    <scope>NUCLEOTIDE SEQUENCE</scope>
    <source>
        <strain evidence="1">ChiBcec21-2208</strain>
    </source>
</reference>
<accession>A0A921LPP1</accession>
<sequence>MKPNLYICHTAYQVLVDLLRAGRAEGKPHTLVLSAAVADVQALAARLDKTGVVRTVLVDETCWPGTVTGPLADLRARRAFEKLCGWKLERSRYENIYIHNDWSVLGRYLQDCHAGYILCEDTFGSTLGPDQHLVTDQRAAPDFARKQHTGKGYLYWGDSPWCKQVESEDAARCTLFGPDKMVTDSKTALLQSLTDEEKAMVRSVFLTQPLPEQAEGATLLLPRSFVADGLMTQERQDTMFRAVAARYAVGPLFIKTHPRDTTDYHALFPDAVILERTMPSEVLNFCLPFTFRRAVTVQSFVLRGFTAAEEKIHLTLEEAQALISQ</sequence>
<dbReference type="EMBL" id="DYVE01000276">
    <property type="protein sequence ID" value="HJG29097.1"/>
    <property type="molecule type" value="Genomic_DNA"/>
</dbReference>
<dbReference type="AlphaFoldDB" id="A0A921LPP1"/>
<comment type="caution">
    <text evidence="1">The sequence shown here is derived from an EMBL/GenBank/DDBJ whole genome shotgun (WGS) entry which is preliminary data.</text>
</comment>
<dbReference type="InterPro" id="IPR012477">
    <property type="entry name" value="Glyco_transf_52"/>
</dbReference>
<evidence type="ECO:0000313" key="1">
    <source>
        <dbReference type="EMBL" id="HJG29097.1"/>
    </source>
</evidence>
<dbReference type="Proteomes" id="UP000782880">
    <property type="component" value="Unassembled WGS sequence"/>
</dbReference>
<protein>
    <submittedName>
        <fullName evidence="1">Glycosyltransferase family 52 protein</fullName>
    </submittedName>
</protein>
<organism evidence="1 2">
    <name type="scientific">Subdoligranulum variabile</name>
    <dbReference type="NCBI Taxonomy" id="214851"/>
    <lineage>
        <taxon>Bacteria</taxon>
        <taxon>Bacillati</taxon>
        <taxon>Bacillota</taxon>
        <taxon>Clostridia</taxon>
        <taxon>Eubacteriales</taxon>
        <taxon>Oscillospiraceae</taxon>
        <taxon>Subdoligranulum</taxon>
    </lineage>
</organism>
<proteinExistence type="predicted"/>
<dbReference type="Pfam" id="PF07922">
    <property type="entry name" value="Glyco_transf_52"/>
    <property type="match status" value="1"/>
</dbReference>
<reference evidence="1" key="1">
    <citation type="journal article" date="2021" name="PeerJ">
        <title>Extensive microbial diversity within the chicken gut microbiome revealed by metagenomics and culture.</title>
        <authorList>
            <person name="Gilroy R."/>
            <person name="Ravi A."/>
            <person name="Getino M."/>
            <person name="Pursley I."/>
            <person name="Horton D.L."/>
            <person name="Alikhan N.F."/>
            <person name="Baker D."/>
            <person name="Gharbi K."/>
            <person name="Hall N."/>
            <person name="Watson M."/>
            <person name="Adriaenssens E.M."/>
            <person name="Foster-Nyarko E."/>
            <person name="Jarju S."/>
            <person name="Secka A."/>
            <person name="Antonio M."/>
            <person name="Oren A."/>
            <person name="Chaudhuri R.R."/>
            <person name="La Ragione R."/>
            <person name="Hildebrand F."/>
            <person name="Pallen M.J."/>
        </authorList>
    </citation>
    <scope>NUCLEOTIDE SEQUENCE</scope>
    <source>
        <strain evidence="1">ChiBcec21-2208</strain>
    </source>
</reference>
<gene>
    <name evidence="1" type="ORF">K8V20_10710</name>
</gene>